<sequence length="82" mass="8514">MSFSDEERRILLDVKGVGATVIQRFEQLGYGSLAQLAKADVEHVVNEASVLVGGSCWKNSPQARSAVAGAIAAAVDNVQVGG</sequence>
<dbReference type="Proteomes" id="UP000324260">
    <property type="component" value="Unassembled WGS sequence"/>
</dbReference>
<evidence type="ECO:0000313" key="2">
    <source>
        <dbReference type="Proteomes" id="UP000324260"/>
    </source>
</evidence>
<dbReference type="EMBL" id="VTPU01000001">
    <property type="protein sequence ID" value="TZG41330.1"/>
    <property type="molecule type" value="Genomic_DNA"/>
</dbReference>
<organism evidence="1 2">
    <name type="scientific">Halomonas eurihalina</name>
    <dbReference type="NCBI Taxonomy" id="42566"/>
    <lineage>
        <taxon>Bacteria</taxon>
        <taxon>Pseudomonadati</taxon>
        <taxon>Pseudomonadota</taxon>
        <taxon>Gammaproteobacteria</taxon>
        <taxon>Oceanospirillales</taxon>
        <taxon>Halomonadaceae</taxon>
        <taxon>Halomonas</taxon>
    </lineage>
</organism>
<proteinExistence type="predicted"/>
<comment type="caution">
    <text evidence="1">The sequence shown here is derived from an EMBL/GenBank/DDBJ whole genome shotgun (WGS) entry which is preliminary data.</text>
</comment>
<accession>A0A5D9DDZ0</accession>
<reference evidence="1 2" key="1">
    <citation type="submission" date="2019-08" db="EMBL/GenBank/DDBJ databases">
        <title>Draft Genome Sequence of Halomonas eurihalina Isolated from Preserved Hide-surface.</title>
        <authorList>
            <person name="Hussain S.A."/>
            <person name="Xu A."/>
            <person name="Sarker M."/>
            <person name="Sommers C."/>
        </authorList>
    </citation>
    <scope>NUCLEOTIDE SEQUENCE [LARGE SCALE GENOMIC DNA]</scope>
    <source>
        <strain evidence="1 2">MS1</strain>
    </source>
</reference>
<keyword evidence="2" id="KW-1185">Reference proteome</keyword>
<evidence type="ECO:0000313" key="1">
    <source>
        <dbReference type="EMBL" id="TZG41330.1"/>
    </source>
</evidence>
<dbReference type="RefSeq" id="WP_149320524.1">
    <property type="nucleotide sequence ID" value="NZ_JARWAH010000001.1"/>
</dbReference>
<name>A0A5D9DDZ0_HALER</name>
<protein>
    <submittedName>
        <fullName evidence="1">Helix-hairpin-helix domain-containing protein</fullName>
    </submittedName>
</protein>
<dbReference type="AlphaFoldDB" id="A0A5D9DDZ0"/>
<dbReference type="OrthoDB" id="4467269at2"/>
<gene>
    <name evidence="1" type="ORF">FZZ93_01300</name>
</gene>